<dbReference type="OrthoDB" id="9799428at2"/>
<dbReference type="InterPro" id="IPR037523">
    <property type="entry name" value="VOC_core"/>
</dbReference>
<dbReference type="AlphaFoldDB" id="A0A2G4YU68"/>
<dbReference type="PANTHER" id="PTHR33993:SF5">
    <property type="entry name" value="GLYOXALASE"/>
    <property type="match status" value="1"/>
</dbReference>
<dbReference type="SUPFAM" id="SSF54593">
    <property type="entry name" value="Glyoxalase/Bleomycin resistance protein/Dihydroxybiphenyl dioxygenase"/>
    <property type="match status" value="1"/>
</dbReference>
<evidence type="ECO:0000313" key="2">
    <source>
        <dbReference type="EMBL" id="PHZ85833.1"/>
    </source>
</evidence>
<proteinExistence type="predicted"/>
<dbReference type="Gene3D" id="3.10.180.10">
    <property type="entry name" value="2,3-Dihydroxybiphenyl 1,2-Dioxygenase, domain 1"/>
    <property type="match status" value="1"/>
</dbReference>
<organism evidence="2 3">
    <name type="scientific">Paremcibacter congregatus</name>
    <dbReference type="NCBI Taxonomy" id="2043170"/>
    <lineage>
        <taxon>Bacteria</taxon>
        <taxon>Pseudomonadati</taxon>
        <taxon>Pseudomonadota</taxon>
        <taxon>Alphaproteobacteria</taxon>
        <taxon>Emcibacterales</taxon>
        <taxon>Emcibacteraceae</taxon>
        <taxon>Paremcibacter</taxon>
    </lineage>
</organism>
<protein>
    <submittedName>
        <fullName evidence="2">Glyoxalase</fullName>
    </submittedName>
</protein>
<dbReference type="InParanoid" id="A0A2G4YU68"/>
<dbReference type="PROSITE" id="PS51819">
    <property type="entry name" value="VOC"/>
    <property type="match status" value="1"/>
</dbReference>
<comment type="caution">
    <text evidence="2">The sequence shown here is derived from an EMBL/GenBank/DDBJ whole genome shotgun (WGS) entry which is preliminary data.</text>
</comment>
<evidence type="ECO:0000313" key="3">
    <source>
        <dbReference type="Proteomes" id="UP000229730"/>
    </source>
</evidence>
<dbReference type="Proteomes" id="UP000229730">
    <property type="component" value="Unassembled WGS sequence"/>
</dbReference>
<dbReference type="InterPro" id="IPR052164">
    <property type="entry name" value="Anthracycline_SecMetBiosynth"/>
</dbReference>
<gene>
    <name evidence="2" type="ORF">CRD36_03910</name>
</gene>
<keyword evidence="3" id="KW-1185">Reference proteome</keyword>
<name>A0A2G4YU68_9PROT</name>
<sequence length="130" mass="14697">MTKVVGFGGVFFKAQDPEALRAWYTTHLGLEFDAWGSVSFRFPEASPAGRDVYAVWSPFKADTEYFSPSKGSFMFNFRVDDLDGMLDKLIAEGVEVLPDRVDEDGCGRFGWAVDLEGNKIEFWQPPLLER</sequence>
<feature type="domain" description="VOC" evidence="1">
    <location>
        <begin position="6"/>
        <end position="125"/>
    </location>
</feature>
<dbReference type="Pfam" id="PF00903">
    <property type="entry name" value="Glyoxalase"/>
    <property type="match status" value="1"/>
</dbReference>
<reference evidence="2 3" key="1">
    <citation type="submission" date="2017-10" db="EMBL/GenBank/DDBJ databases">
        <title>Frigbacter circumglobatus gen. nov. sp. nov., isolated from sediment cultured in situ.</title>
        <authorList>
            <person name="Zhao Z."/>
        </authorList>
    </citation>
    <scope>NUCLEOTIDE SEQUENCE [LARGE SCALE GENOMIC DNA]</scope>
    <source>
        <strain evidence="2 3">ZYL</strain>
    </source>
</reference>
<evidence type="ECO:0000259" key="1">
    <source>
        <dbReference type="PROSITE" id="PS51819"/>
    </source>
</evidence>
<dbReference type="RefSeq" id="WP_099471418.1">
    <property type="nucleotide sequence ID" value="NZ_CP041025.1"/>
</dbReference>
<dbReference type="PANTHER" id="PTHR33993">
    <property type="entry name" value="GLYOXALASE-RELATED"/>
    <property type="match status" value="1"/>
</dbReference>
<dbReference type="InterPro" id="IPR004360">
    <property type="entry name" value="Glyas_Fos-R_dOase_dom"/>
</dbReference>
<accession>A0A2G4YU68</accession>
<dbReference type="EMBL" id="PDEM01000009">
    <property type="protein sequence ID" value="PHZ85833.1"/>
    <property type="molecule type" value="Genomic_DNA"/>
</dbReference>
<dbReference type="InterPro" id="IPR029068">
    <property type="entry name" value="Glyas_Bleomycin-R_OHBP_Dase"/>
</dbReference>